<dbReference type="OrthoDB" id="9770107at2"/>
<dbReference type="EMBL" id="CP012154">
    <property type="protein sequence ID" value="AKS41116.1"/>
    <property type="molecule type" value="Genomic_DNA"/>
</dbReference>
<dbReference type="InterPro" id="IPR001563">
    <property type="entry name" value="Peptidase_S10"/>
</dbReference>
<evidence type="ECO:0000256" key="1">
    <source>
        <dbReference type="ARBA" id="ARBA00022645"/>
    </source>
</evidence>
<protein>
    <submittedName>
        <fullName evidence="6">Carboxypeptidase</fullName>
    </submittedName>
</protein>
<dbReference type="PANTHER" id="PTHR11802:SF3">
    <property type="entry name" value="RETINOID-INDUCIBLE SERINE CARBOXYPEPTIDASE"/>
    <property type="match status" value="1"/>
</dbReference>
<proteinExistence type="predicted"/>
<keyword evidence="3" id="KW-0732">Signal</keyword>
<evidence type="ECO:0000313" key="6">
    <source>
        <dbReference type="EMBL" id="AKS41116.1"/>
    </source>
</evidence>
<dbReference type="Gene3D" id="3.40.50.1820">
    <property type="entry name" value="alpha/beta hydrolase"/>
    <property type="match status" value="1"/>
</dbReference>
<dbReference type="STRING" id="1579979.WM2015_735"/>
<dbReference type="GO" id="GO:0004185">
    <property type="term" value="F:serine-type carboxypeptidase activity"/>
    <property type="evidence" value="ECO:0007669"/>
    <property type="project" value="InterPro"/>
</dbReference>
<name>A0A0K0XU16_9GAMM</name>
<dbReference type="PATRIC" id="fig|1579979.3.peg.749"/>
<dbReference type="RefSeq" id="WP_082169405.1">
    <property type="nucleotide sequence ID" value="NZ_CP012154.1"/>
</dbReference>
<sequence length="500" mass="55868">MPRALLLLLSLLLTPSAFADDHADRSEPANAEPRQSTTQHRIRIDGETVEYSATVGWLIMEDEGEPIARFGYTAYLRDTDQPAAERPIMFAFNGGPGSSSLWLHMGVLGPQRVLVNDAGYAAPPPARRVDNAFSIIDVADLVMVDPVGTGFSRPLGEAEGSRFWGVDQDIESVAAFIKQYITEQGRWASPKFILGESYGGIRGAGLAHHLQSRHGMNLNGVILVSPFLSASAGRDGGSLDLPHALYLSGLAATAWYHDRLEDRPEDLAAYVAEVDEFALNEYLPALTAGYTISEARKRAIAEQLARYTGTSSDYWLRADLRVSHQEFVQELARDDRLIAGRIDSRFIGPSINALNDRMDYDPFFPAVGPAYTAAFFDYLHNELDFGRDEDYKTTAWPLDWDWSHVDPDGRQQPAVDLLPDLSRAMIMNPGLRLHIQQGYYDLATPVGATNYYLRHLNIPAEARERIRYDLYPAGHMMYLHDESLRQYRDDLVEFIESALP</sequence>
<dbReference type="Pfam" id="PF00450">
    <property type="entry name" value="Peptidase_S10"/>
    <property type="match status" value="1"/>
</dbReference>
<dbReference type="AlphaFoldDB" id="A0A0K0XU16"/>
<dbReference type="GO" id="GO:0006508">
    <property type="term" value="P:proteolysis"/>
    <property type="evidence" value="ECO:0007669"/>
    <property type="project" value="UniProtKB-KW"/>
</dbReference>
<evidence type="ECO:0000313" key="7">
    <source>
        <dbReference type="Proteomes" id="UP000066624"/>
    </source>
</evidence>
<evidence type="ECO:0000256" key="3">
    <source>
        <dbReference type="ARBA" id="ARBA00022729"/>
    </source>
</evidence>
<organism evidence="6 7">
    <name type="scientific">Wenzhouxiangella marina</name>
    <dbReference type="NCBI Taxonomy" id="1579979"/>
    <lineage>
        <taxon>Bacteria</taxon>
        <taxon>Pseudomonadati</taxon>
        <taxon>Pseudomonadota</taxon>
        <taxon>Gammaproteobacteria</taxon>
        <taxon>Chromatiales</taxon>
        <taxon>Wenzhouxiangellaceae</taxon>
        <taxon>Wenzhouxiangella</taxon>
    </lineage>
</organism>
<evidence type="ECO:0000256" key="5">
    <source>
        <dbReference type="ARBA" id="ARBA00023180"/>
    </source>
</evidence>
<keyword evidence="7" id="KW-1185">Reference proteome</keyword>
<evidence type="ECO:0000256" key="4">
    <source>
        <dbReference type="ARBA" id="ARBA00022801"/>
    </source>
</evidence>
<keyword evidence="5" id="KW-0325">Glycoprotein</keyword>
<dbReference type="KEGG" id="wma:WM2015_735"/>
<accession>A0A0K0XU16</accession>
<keyword evidence="4" id="KW-0378">Hydrolase</keyword>
<dbReference type="Proteomes" id="UP000066624">
    <property type="component" value="Chromosome"/>
</dbReference>
<evidence type="ECO:0000256" key="2">
    <source>
        <dbReference type="ARBA" id="ARBA00022670"/>
    </source>
</evidence>
<dbReference type="SUPFAM" id="SSF53474">
    <property type="entry name" value="alpha/beta-Hydrolases"/>
    <property type="match status" value="1"/>
</dbReference>
<keyword evidence="1 6" id="KW-0121">Carboxypeptidase</keyword>
<gene>
    <name evidence="6" type="ORF">WM2015_735</name>
</gene>
<dbReference type="PANTHER" id="PTHR11802">
    <property type="entry name" value="SERINE PROTEASE FAMILY S10 SERINE CARBOXYPEPTIDASE"/>
    <property type="match status" value="1"/>
</dbReference>
<keyword evidence="2" id="KW-0645">Protease</keyword>
<reference evidence="6 7" key="1">
    <citation type="submission" date="2015-07" db="EMBL/GenBank/DDBJ databases">
        <authorList>
            <person name="Noorani M."/>
        </authorList>
    </citation>
    <scope>NUCLEOTIDE SEQUENCE [LARGE SCALE GENOMIC DNA]</scope>
    <source>
        <strain evidence="6 7">KCTC 42284</strain>
    </source>
</reference>
<dbReference type="InterPro" id="IPR029058">
    <property type="entry name" value="AB_hydrolase_fold"/>
</dbReference>